<keyword evidence="2" id="KW-0808">Transferase</keyword>
<reference evidence="2 3" key="1">
    <citation type="submission" date="2018-06" db="EMBL/GenBank/DDBJ databases">
        <authorList>
            <consortium name="Pathogen Informatics"/>
            <person name="Doyle S."/>
        </authorList>
    </citation>
    <scope>NUCLEOTIDE SEQUENCE [LARGE SCALE GENOMIC DNA]</scope>
    <source>
        <strain evidence="2 3">NCTC10005</strain>
    </source>
</reference>
<feature type="transmembrane region" description="Helical" evidence="1">
    <location>
        <begin position="20"/>
        <end position="40"/>
    </location>
</feature>
<keyword evidence="1" id="KW-0812">Transmembrane</keyword>
<dbReference type="EMBL" id="UGJB01000004">
    <property type="protein sequence ID" value="STQ08530.1"/>
    <property type="molecule type" value="Genomic_DNA"/>
</dbReference>
<accession>A0A377LT81</accession>
<name>A0A377LT81_ENTCL</name>
<proteinExistence type="predicted"/>
<keyword evidence="1" id="KW-1133">Transmembrane helix</keyword>
<dbReference type="GO" id="GO:0004673">
    <property type="term" value="F:protein histidine kinase activity"/>
    <property type="evidence" value="ECO:0007669"/>
    <property type="project" value="UniProtKB-EC"/>
</dbReference>
<evidence type="ECO:0000256" key="1">
    <source>
        <dbReference type="SAM" id="Phobius"/>
    </source>
</evidence>
<organism evidence="2 3">
    <name type="scientific">Enterobacter cloacae</name>
    <dbReference type="NCBI Taxonomy" id="550"/>
    <lineage>
        <taxon>Bacteria</taxon>
        <taxon>Pseudomonadati</taxon>
        <taxon>Pseudomonadota</taxon>
        <taxon>Gammaproteobacteria</taxon>
        <taxon>Enterobacterales</taxon>
        <taxon>Enterobacteriaceae</taxon>
        <taxon>Enterobacter</taxon>
        <taxon>Enterobacter cloacae complex</taxon>
    </lineage>
</organism>
<protein>
    <submittedName>
        <fullName evidence="2">Sensor kinase CusS</fullName>
        <ecNumber evidence="2">2.7.13.3</ecNumber>
    </submittedName>
</protein>
<dbReference type="AlphaFoldDB" id="A0A377LT81"/>
<gene>
    <name evidence="2" type="primary">cusS_4</name>
    <name evidence="2" type="ORF">NCTC10005_01214</name>
</gene>
<evidence type="ECO:0000313" key="3">
    <source>
        <dbReference type="Proteomes" id="UP000255106"/>
    </source>
</evidence>
<sequence length="84" mass="9595">MLTGLSINFHLHYLDALKKNLIAIAVVISLLIVLIIRIAVRQGTCPFVMSAMPLKTSPPRILMRDWNRHAFPLSWSNWLSRSII</sequence>
<dbReference type="EC" id="2.7.13.3" evidence="2"/>
<keyword evidence="2" id="KW-0418">Kinase</keyword>
<dbReference type="Proteomes" id="UP000255106">
    <property type="component" value="Unassembled WGS sequence"/>
</dbReference>
<evidence type="ECO:0000313" key="2">
    <source>
        <dbReference type="EMBL" id="STQ08530.1"/>
    </source>
</evidence>
<keyword evidence="1" id="KW-0472">Membrane</keyword>